<dbReference type="PROSITE" id="PS50022">
    <property type="entry name" value="FA58C_3"/>
    <property type="match status" value="1"/>
</dbReference>
<dbReference type="Pfam" id="PF12708">
    <property type="entry name" value="Pect-lyase_RHGA_epim"/>
    <property type="match status" value="1"/>
</dbReference>
<evidence type="ECO:0000259" key="3">
    <source>
        <dbReference type="PROSITE" id="PS50022"/>
    </source>
</evidence>
<dbReference type="RefSeq" id="WP_172150730.1">
    <property type="nucleotide sequence ID" value="NZ_BAABID010000006.1"/>
</dbReference>
<evidence type="ECO:0000256" key="2">
    <source>
        <dbReference type="SAM" id="SignalP"/>
    </source>
</evidence>
<feature type="region of interest" description="Disordered" evidence="1">
    <location>
        <begin position="207"/>
        <end position="230"/>
    </location>
</feature>
<gene>
    <name evidence="4" type="ORF">GCM10023216_09640</name>
</gene>
<feature type="region of interest" description="Disordered" evidence="1">
    <location>
        <begin position="65"/>
        <end position="88"/>
    </location>
</feature>
<dbReference type="Proteomes" id="UP001500956">
    <property type="component" value="Unassembled WGS sequence"/>
</dbReference>
<dbReference type="Pfam" id="PF05048">
    <property type="entry name" value="NosD"/>
    <property type="match status" value="1"/>
</dbReference>
<dbReference type="Gene3D" id="2.60.120.260">
    <property type="entry name" value="Galactose-binding domain-like"/>
    <property type="match status" value="1"/>
</dbReference>
<dbReference type="EMBL" id="BAABID010000006">
    <property type="protein sequence ID" value="GAA4722485.1"/>
    <property type="molecule type" value="Genomic_DNA"/>
</dbReference>
<feature type="region of interest" description="Disordered" evidence="1">
    <location>
        <begin position="130"/>
        <end position="150"/>
    </location>
</feature>
<dbReference type="SUPFAM" id="SSF49785">
    <property type="entry name" value="Galactose-binding domain-like"/>
    <property type="match status" value="1"/>
</dbReference>
<comment type="caution">
    <text evidence="4">The sequence shown here is derived from an EMBL/GenBank/DDBJ whole genome shotgun (WGS) entry which is preliminary data.</text>
</comment>
<proteinExistence type="predicted"/>
<dbReference type="InterPro" id="IPR007742">
    <property type="entry name" value="NosD_dom"/>
</dbReference>
<evidence type="ECO:0000313" key="4">
    <source>
        <dbReference type="EMBL" id="GAA4722485.1"/>
    </source>
</evidence>
<accession>A0ABP8Y9I1</accession>
<reference evidence="5" key="1">
    <citation type="journal article" date="2019" name="Int. J. Syst. Evol. Microbiol.">
        <title>The Global Catalogue of Microorganisms (GCM) 10K type strain sequencing project: providing services to taxonomists for standard genome sequencing and annotation.</title>
        <authorList>
            <consortium name="The Broad Institute Genomics Platform"/>
            <consortium name="The Broad Institute Genome Sequencing Center for Infectious Disease"/>
            <person name="Wu L."/>
            <person name="Ma J."/>
        </authorList>
    </citation>
    <scope>NUCLEOTIDE SEQUENCE [LARGE SCALE GENOMIC DNA]</scope>
    <source>
        <strain evidence="5">JCM 18063</strain>
    </source>
</reference>
<name>A0ABP8Y9I1_9MICO</name>
<keyword evidence="2" id="KW-0732">Signal</keyword>
<feature type="domain" description="F5/8 type C" evidence="3">
    <location>
        <begin position="34"/>
        <end position="187"/>
    </location>
</feature>
<dbReference type="InterPro" id="IPR006626">
    <property type="entry name" value="PbH1"/>
</dbReference>
<protein>
    <recommendedName>
        <fullName evidence="3">F5/8 type C domain-containing protein</fullName>
    </recommendedName>
</protein>
<feature type="chain" id="PRO_5045240350" description="F5/8 type C domain-containing protein" evidence="2">
    <location>
        <begin position="31"/>
        <end position="658"/>
    </location>
</feature>
<dbReference type="InterPro" id="IPR024535">
    <property type="entry name" value="RHGA/B-epi-like_pectate_lyase"/>
</dbReference>
<evidence type="ECO:0000256" key="1">
    <source>
        <dbReference type="SAM" id="MobiDB-lite"/>
    </source>
</evidence>
<feature type="compositionally biased region" description="Polar residues" evidence="1">
    <location>
        <begin position="130"/>
        <end position="147"/>
    </location>
</feature>
<organism evidence="4 5">
    <name type="scientific">Isoptericola chiayiensis</name>
    <dbReference type="NCBI Taxonomy" id="579446"/>
    <lineage>
        <taxon>Bacteria</taxon>
        <taxon>Bacillati</taxon>
        <taxon>Actinomycetota</taxon>
        <taxon>Actinomycetes</taxon>
        <taxon>Micrococcales</taxon>
        <taxon>Promicromonosporaceae</taxon>
        <taxon>Isoptericola</taxon>
    </lineage>
</organism>
<dbReference type="InterPro" id="IPR000421">
    <property type="entry name" value="FA58C"/>
</dbReference>
<dbReference type="SUPFAM" id="SSF51126">
    <property type="entry name" value="Pectin lyase-like"/>
    <property type="match status" value="2"/>
</dbReference>
<dbReference type="InterPro" id="IPR011050">
    <property type="entry name" value="Pectin_lyase_fold/virulence"/>
</dbReference>
<evidence type="ECO:0000313" key="5">
    <source>
        <dbReference type="Proteomes" id="UP001500956"/>
    </source>
</evidence>
<dbReference type="SMART" id="SM00710">
    <property type="entry name" value="PbH1"/>
    <property type="match status" value="11"/>
</dbReference>
<dbReference type="InterPro" id="IPR008979">
    <property type="entry name" value="Galactose-bd-like_sf"/>
</dbReference>
<feature type="signal peptide" evidence="2">
    <location>
        <begin position="1"/>
        <end position="30"/>
    </location>
</feature>
<dbReference type="Gene3D" id="2.160.20.10">
    <property type="entry name" value="Single-stranded right-handed beta-helix, Pectin lyase-like"/>
    <property type="match status" value="1"/>
</dbReference>
<dbReference type="InterPro" id="IPR012334">
    <property type="entry name" value="Pectin_lyas_fold"/>
</dbReference>
<sequence>MIQWRIVAPKVAATSAAALLLGLLGGPAAAQTLPSAPTHPVRADVVDPPAHWTVDSARALSSDGNLPEFAIDDDPTTRWSSLTSSPDEPQWLQLDLGEERSVGYLGVAWHKGDERQSLFGVELSTDGTTWRSAATDQASSGTSSNLEPVTLEDDATTGSQARYVRYLGYGNSVSGWNSVTEVRVYPPNPQGAVVDDLSDLLPAPDPDAEPWTDPGLVEPDGTRYRPAEPGAVTGRTVDVRDHGADPAAGTGDDAAAIRAALDAAQPGDEVYLPAGTYDLLTTEPADPTTNVALRSGIDLRGDGAGSVLESALTPETQSGKVLRGYGVQDVAVSDLTVSSTYDGPLSTDHQDSTAAGGPAYGVVVANLGSRASRQVLVEDVVVERFQKMGVRIEKSRDVTVRGSTFRDATSVGGGGNGYGISIQGTAGKDRFAYTDDSRHNAVVGNVFEGTHLRHAILLQYYTHNNLVAGNTIRGGVLDAIDLHGEDEYLNEIRHNTVKDVRAAAIALGNTGGTATQHDAAGPGNWIHGNVLKNNREGILLILGTPDTVVERNEVTGGRGDHVRSGIEVRNAPGTVVRHNTVLANRAEDFWGIHLAEDPGDDGHASGVPTDVLVKRNLVVANAGGVRVDAGEDVRLVANTVRGNRENTRIAEGAGVTVE</sequence>
<keyword evidence="5" id="KW-1185">Reference proteome</keyword>
<feature type="compositionally biased region" description="Polar residues" evidence="1">
    <location>
        <begin position="77"/>
        <end position="87"/>
    </location>
</feature>
<dbReference type="Pfam" id="PF00754">
    <property type="entry name" value="F5_F8_type_C"/>
    <property type="match status" value="1"/>
</dbReference>